<dbReference type="InterPro" id="IPR017907">
    <property type="entry name" value="Znf_RING_CS"/>
</dbReference>
<dbReference type="Pfam" id="PF00653">
    <property type="entry name" value="BIR"/>
    <property type="match status" value="1"/>
</dbReference>
<reference evidence="6 7" key="1">
    <citation type="journal article" date="2019" name="Viruses">
        <title>Genome Analysis of a Novel Clade II.b Alphabaculovirus Obtained from Artaxa digramma.</title>
        <authorList>
            <person name="Li J."/>
            <person name="Duan X."/>
            <person name="Wang Q."/>
            <person name="Zhang L."/>
            <person name="Deng F."/>
            <person name="Wang H."/>
            <person name="Hu Z."/>
            <person name="Wang M."/>
            <person name="Wang J."/>
        </authorList>
    </citation>
    <scope>NUCLEOTIDE SEQUENCE [LARGE SCALE GENOMIC DNA]</scope>
    <source>
        <strain evidence="6 7">424</strain>
    </source>
</reference>
<dbReference type="PROSITE" id="PS50089">
    <property type="entry name" value="ZF_RING_2"/>
    <property type="match status" value="1"/>
</dbReference>
<evidence type="ECO:0000256" key="3">
    <source>
        <dbReference type="ARBA" id="ARBA00022833"/>
    </source>
</evidence>
<evidence type="ECO:0000259" key="5">
    <source>
        <dbReference type="PROSITE" id="PS50089"/>
    </source>
</evidence>
<dbReference type="Gene3D" id="1.10.1170.10">
    <property type="entry name" value="Inhibitor Of Apoptosis Protein (2mihbC-IAP-1), Chain A"/>
    <property type="match status" value="1"/>
</dbReference>
<gene>
    <name evidence="6" type="primary">IAP-1</name>
    <name evidence="6" type="ORF">Eudi_ORF26</name>
</gene>
<proteinExistence type="predicted"/>
<feature type="domain" description="RING-type" evidence="5">
    <location>
        <begin position="165"/>
        <end position="199"/>
    </location>
</feature>
<dbReference type="SMART" id="SM00238">
    <property type="entry name" value="BIR"/>
    <property type="match status" value="1"/>
</dbReference>
<dbReference type="SMART" id="SM00184">
    <property type="entry name" value="RING"/>
    <property type="match status" value="1"/>
</dbReference>
<protein>
    <submittedName>
        <fullName evidence="6">IAP-1</fullName>
    </submittedName>
</protein>
<keyword evidence="2 4" id="KW-0863">Zinc-finger</keyword>
<evidence type="ECO:0000256" key="2">
    <source>
        <dbReference type="ARBA" id="ARBA00022771"/>
    </source>
</evidence>
<keyword evidence="1" id="KW-0479">Metal-binding</keyword>
<evidence type="ECO:0000313" key="7">
    <source>
        <dbReference type="Proteomes" id="UP000830275"/>
    </source>
</evidence>
<dbReference type="Proteomes" id="UP000830275">
    <property type="component" value="Segment"/>
</dbReference>
<evidence type="ECO:0000313" key="6">
    <source>
        <dbReference type="EMBL" id="QHB21685.1"/>
    </source>
</evidence>
<evidence type="ECO:0000256" key="4">
    <source>
        <dbReference type="PROSITE-ProRule" id="PRU00175"/>
    </source>
</evidence>
<dbReference type="PROSITE" id="PS00518">
    <property type="entry name" value="ZF_RING_1"/>
    <property type="match status" value="1"/>
</dbReference>
<sequence length="210" mass="24558">MNNLIKKLLKNDEKLRIDTFVDWPHGYPLTPELLARHGFYFCGGSDDNDDDYKWRDNVRCAGCSLEFCNFEPNTFLNRTHERTNCVFSGVRTLEYEFYNGLLTTQSTFDSFNKNDDYNHNSNNNFNNDKKNIVTVQEHHHRHNTNLVLDDDDNNDNNNNNENQLCCVCLEGTRNVCLSPCGHLVCEFCVVKLDTCPYCRQPIVMHIRIYI</sequence>
<dbReference type="InterPro" id="IPR050784">
    <property type="entry name" value="IAP"/>
</dbReference>
<keyword evidence="7" id="KW-1185">Reference proteome</keyword>
<accession>A0AAE6UZK5</accession>
<dbReference type="SUPFAM" id="SSF57924">
    <property type="entry name" value="Inhibitor of apoptosis (IAP) repeat"/>
    <property type="match status" value="1"/>
</dbReference>
<dbReference type="PROSITE" id="PS50143">
    <property type="entry name" value="BIR_REPEAT_2"/>
    <property type="match status" value="1"/>
</dbReference>
<dbReference type="GO" id="GO:0008270">
    <property type="term" value="F:zinc ion binding"/>
    <property type="evidence" value="ECO:0007669"/>
    <property type="project" value="UniProtKB-KW"/>
</dbReference>
<dbReference type="InterPro" id="IPR001370">
    <property type="entry name" value="BIR_rpt"/>
</dbReference>
<dbReference type="InterPro" id="IPR001841">
    <property type="entry name" value="Znf_RING"/>
</dbReference>
<dbReference type="InterPro" id="IPR013083">
    <property type="entry name" value="Znf_RING/FYVE/PHD"/>
</dbReference>
<dbReference type="PANTHER" id="PTHR10044:SF139">
    <property type="entry name" value="DEATH-ASSOCIATED INHIBITOR OF APOPTOSIS 2"/>
    <property type="match status" value="1"/>
</dbReference>
<dbReference type="Gene3D" id="3.30.40.10">
    <property type="entry name" value="Zinc/RING finger domain, C3HC4 (zinc finger)"/>
    <property type="match status" value="1"/>
</dbReference>
<keyword evidence="3" id="KW-0862">Zinc</keyword>
<dbReference type="GO" id="GO:0051726">
    <property type="term" value="P:regulation of cell cycle"/>
    <property type="evidence" value="ECO:0007669"/>
    <property type="project" value="TreeGrafter"/>
</dbReference>
<evidence type="ECO:0000256" key="1">
    <source>
        <dbReference type="ARBA" id="ARBA00022723"/>
    </source>
</evidence>
<dbReference type="Pfam" id="PF13920">
    <property type="entry name" value="zf-C3HC4_3"/>
    <property type="match status" value="1"/>
</dbReference>
<name>A0AAE6UZK5_9ABAC</name>
<dbReference type="PANTHER" id="PTHR10044">
    <property type="entry name" value="INHIBITOR OF APOPTOSIS"/>
    <property type="match status" value="1"/>
</dbReference>
<dbReference type="EMBL" id="MN233792">
    <property type="protein sequence ID" value="QHB21685.1"/>
    <property type="molecule type" value="Genomic_DNA"/>
</dbReference>
<organism evidence="6 7">
    <name type="scientific">Artaxa digramma nucleopolyhedrovirus</name>
    <dbReference type="NCBI Taxonomy" id="3070910"/>
    <lineage>
        <taxon>Viruses</taxon>
        <taxon>Viruses incertae sedis</taxon>
        <taxon>Naldaviricetes</taxon>
        <taxon>Lefavirales</taxon>
        <taxon>Baculoviridae</taxon>
        <taxon>Alphabaculovirus</taxon>
        <taxon>Alphabaculovirus ardigrammae</taxon>
    </lineage>
</organism>